<keyword evidence="2" id="KW-1185">Reference proteome</keyword>
<evidence type="ECO:0000313" key="1">
    <source>
        <dbReference type="EMBL" id="CAF4609071.1"/>
    </source>
</evidence>
<feature type="non-terminal residue" evidence="1">
    <location>
        <position position="1"/>
    </location>
</feature>
<feature type="non-terminal residue" evidence="1">
    <location>
        <position position="111"/>
    </location>
</feature>
<dbReference type="AlphaFoldDB" id="A0A821CSQ7"/>
<dbReference type="Proteomes" id="UP000663866">
    <property type="component" value="Unassembled WGS sequence"/>
</dbReference>
<accession>A0A821CSQ7</accession>
<comment type="caution">
    <text evidence="1">The sequence shown here is derived from an EMBL/GenBank/DDBJ whole genome shotgun (WGS) entry which is preliminary data.</text>
</comment>
<proteinExistence type="predicted"/>
<reference evidence="1" key="1">
    <citation type="submission" date="2021-02" db="EMBL/GenBank/DDBJ databases">
        <authorList>
            <person name="Nowell W R."/>
        </authorList>
    </citation>
    <scope>NUCLEOTIDE SEQUENCE</scope>
</reference>
<name>A0A821CSQ7_9BILA</name>
<protein>
    <submittedName>
        <fullName evidence="1">Uncharacterized protein</fullName>
    </submittedName>
</protein>
<evidence type="ECO:0000313" key="2">
    <source>
        <dbReference type="Proteomes" id="UP000663866"/>
    </source>
</evidence>
<sequence length="111" mass="13376">SVPDHCSIYALSDAANKCWYQACDHNHDQQCDRCELLKITLAKIRTYIEEYQTDIAIRDRLLYRVQQQVRYIEDWKAHLLRTVHQDQSRIDILNNLDDETIMIHVDWAMKW</sequence>
<dbReference type="EMBL" id="CAJOBG010074782">
    <property type="protein sequence ID" value="CAF4609071.1"/>
    <property type="molecule type" value="Genomic_DNA"/>
</dbReference>
<gene>
    <name evidence="1" type="ORF">OVN521_LOCUS45478</name>
</gene>
<organism evidence="1 2">
    <name type="scientific">Rotaria magnacalcarata</name>
    <dbReference type="NCBI Taxonomy" id="392030"/>
    <lineage>
        <taxon>Eukaryota</taxon>
        <taxon>Metazoa</taxon>
        <taxon>Spiralia</taxon>
        <taxon>Gnathifera</taxon>
        <taxon>Rotifera</taxon>
        <taxon>Eurotatoria</taxon>
        <taxon>Bdelloidea</taxon>
        <taxon>Philodinida</taxon>
        <taxon>Philodinidae</taxon>
        <taxon>Rotaria</taxon>
    </lineage>
</organism>